<dbReference type="AlphaFoldDB" id="A0A5P8W3K4"/>
<organism evidence="1 2">
    <name type="scientific">Nostoc sphaeroides CCNUC1</name>
    <dbReference type="NCBI Taxonomy" id="2653204"/>
    <lineage>
        <taxon>Bacteria</taxon>
        <taxon>Bacillati</taxon>
        <taxon>Cyanobacteriota</taxon>
        <taxon>Cyanophyceae</taxon>
        <taxon>Nostocales</taxon>
        <taxon>Nostocaceae</taxon>
        <taxon>Nostoc</taxon>
    </lineage>
</organism>
<dbReference type="RefSeq" id="WP_225892488.1">
    <property type="nucleotide sequence ID" value="NZ_CP045226.1"/>
</dbReference>
<proteinExistence type="predicted"/>
<evidence type="ECO:0000313" key="2">
    <source>
        <dbReference type="Proteomes" id="UP000326678"/>
    </source>
</evidence>
<keyword evidence="2" id="KW-1185">Reference proteome</keyword>
<evidence type="ECO:0000313" key="1">
    <source>
        <dbReference type="EMBL" id="QFS46866.1"/>
    </source>
</evidence>
<accession>A0A5P8W3K4</accession>
<protein>
    <submittedName>
        <fullName evidence="1">Uncharacterized protein</fullName>
    </submittedName>
</protein>
<name>A0A5P8W3K4_9NOSO</name>
<dbReference type="Proteomes" id="UP000326678">
    <property type="component" value="Chromosome Gxm1"/>
</dbReference>
<sequence length="61" mass="6860">MNVISVTIETSFADFVRHVLNICGKKEIVVIVAAANPRIVRKSIAMQTYKIKFSLVKQLIN</sequence>
<gene>
    <name evidence="1" type="ORF">GXM_04347</name>
</gene>
<dbReference type="KEGG" id="nsh:GXM_04347"/>
<dbReference type="EMBL" id="CP045226">
    <property type="protein sequence ID" value="QFS46866.1"/>
    <property type="molecule type" value="Genomic_DNA"/>
</dbReference>
<reference evidence="1 2" key="1">
    <citation type="submission" date="2019-10" db="EMBL/GenBank/DDBJ databases">
        <title>Genomic and transcriptomic insights into the perfect genentic adaptation of a filamentous nitrogen-fixing cyanobacterium to rice fields.</title>
        <authorList>
            <person name="Chen Z."/>
        </authorList>
    </citation>
    <scope>NUCLEOTIDE SEQUENCE [LARGE SCALE GENOMIC DNA]</scope>
    <source>
        <strain evidence="1">CCNUC1</strain>
    </source>
</reference>